<sequence length="177" mass="20640">MSSIPKNKDDLELAINSIFPKLMSDYRQIPEDRSRQIGVEGNVKGTLISVCDTAAYLIGWGQLVLKWYALKSQGQHVDFPETNYKWNELGLLAESFHRKYQDWVYEDLLIELESTTDKVLLLISTLSDGELYGVEWYEQWTLGRMIQFNTSSPMKNMRTKVRRFSREYTKQIVQADS</sequence>
<reference evidence="1 2" key="1">
    <citation type="submission" date="2024-02" db="EMBL/GenBank/DDBJ databases">
        <title>Bacteria isolated from the canopy kelp, Nereocystis luetkeana.</title>
        <authorList>
            <person name="Pfister C.A."/>
            <person name="Younker I.T."/>
            <person name="Light S.H."/>
        </authorList>
    </citation>
    <scope>NUCLEOTIDE SEQUENCE [LARGE SCALE GENOMIC DNA]</scope>
    <source>
        <strain evidence="1 2">TI.1.15</strain>
    </source>
</reference>
<evidence type="ECO:0000313" key="1">
    <source>
        <dbReference type="EMBL" id="MEL0608882.1"/>
    </source>
</evidence>
<dbReference type="Proteomes" id="UP001377160">
    <property type="component" value="Unassembled WGS sequence"/>
</dbReference>
<gene>
    <name evidence="1" type="ORF">V8Z71_11215</name>
</gene>
<dbReference type="Pfam" id="PF08020">
    <property type="entry name" value="DUF1706"/>
    <property type="match status" value="1"/>
</dbReference>
<accession>A0ABU9FUF5</accession>
<proteinExistence type="predicted"/>
<keyword evidence="2" id="KW-1185">Reference proteome</keyword>
<dbReference type="PANTHER" id="PTHR40658">
    <property type="match status" value="1"/>
</dbReference>
<organism evidence="1 2">
    <name type="scientific">Vibrio echinoideorum</name>
    <dbReference type="NCBI Taxonomy" id="2100116"/>
    <lineage>
        <taxon>Bacteria</taxon>
        <taxon>Pseudomonadati</taxon>
        <taxon>Pseudomonadota</taxon>
        <taxon>Gammaproteobacteria</taxon>
        <taxon>Vibrionales</taxon>
        <taxon>Vibrionaceae</taxon>
        <taxon>Vibrio</taxon>
    </lineage>
</organism>
<dbReference type="PANTHER" id="PTHR40658:SF3">
    <property type="entry name" value="CLBS_DFSB FAMILY FOUR-HELIX BUNDLE PROTEIN"/>
    <property type="match status" value="1"/>
</dbReference>
<dbReference type="EMBL" id="JBANDX010000007">
    <property type="protein sequence ID" value="MEL0608882.1"/>
    <property type="molecule type" value="Genomic_DNA"/>
</dbReference>
<name>A0ABU9FUF5_9VIBR</name>
<protein>
    <submittedName>
        <fullName evidence="1">ClbS/DfsB family four-helix bundle protein</fullName>
    </submittedName>
</protein>
<dbReference type="PIRSF" id="PIRSF031551">
    <property type="entry name" value="DUF1706"/>
    <property type="match status" value="1"/>
</dbReference>
<dbReference type="Gene3D" id="1.20.120.450">
    <property type="entry name" value="dinb family like domain"/>
    <property type="match status" value="1"/>
</dbReference>
<comment type="caution">
    <text evidence="1">The sequence shown here is derived from an EMBL/GenBank/DDBJ whole genome shotgun (WGS) entry which is preliminary data.</text>
</comment>
<evidence type="ECO:0000313" key="2">
    <source>
        <dbReference type="Proteomes" id="UP001377160"/>
    </source>
</evidence>
<dbReference type="InterPro" id="IPR012550">
    <property type="entry name" value="DUF1706"/>
</dbReference>
<dbReference type="RefSeq" id="WP_341635115.1">
    <property type="nucleotide sequence ID" value="NZ_JBANDX010000007.1"/>
</dbReference>
<dbReference type="InterPro" id="IPR034660">
    <property type="entry name" value="DinB/YfiT-like"/>
</dbReference>